<dbReference type="AlphaFoldDB" id="A0A3G6J185"/>
<dbReference type="SUPFAM" id="SSF53597">
    <property type="entry name" value="Dihydrofolate reductase-like"/>
    <property type="match status" value="1"/>
</dbReference>
<comment type="pathway">
    <text evidence="1">Cofactor biosynthesis; riboflavin biosynthesis.</text>
</comment>
<dbReference type="InterPro" id="IPR024072">
    <property type="entry name" value="DHFR-like_dom_sf"/>
</dbReference>
<dbReference type="GO" id="GO:0009231">
    <property type="term" value="P:riboflavin biosynthetic process"/>
    <property type="evidence" value="ECO:0007669"/>
    <property type="project" value="InterPro"/>
</dbReference>
<dbReference type="Proteomes" id="UP000271587">
    <property type="component" value="Chromosome"/>
</dbReference>
<dbReference type="PANTHER" id="PTHR38011:SF7">
    <property type="entry name" value="2,5-DIAMINO-6-RIBOSYLAMINO-4(3H)-PYRIMIDINONE 5'-PHOSPHATE REDUCTASE"/>
    <property type="match status" value="1"/>
</dbReference>
<evidence type="ECO:0000256" key="3">
    <source>
        <dbReference type="ARBA" id="ARBA00023002"/>
    </source>
</evidence>
<dbReference type="KEGG" id="cgk:CGERO_06315"/>
<dbReference type="Pfam" id="PF01872">
    <property type="entry name" value="RibD_C"/>
    <property type="match status" value="1"/>
</dbReference>
<dbReference type="InterPro" id="IPR050765">
    <property type="entry name" value="Riboflavin_Biosynth_HTPR"/>
</dbReference>
<dbReference type="InterPro" id="IPR002734">
    <property type="entry name" value="RibDG_C"/>
</dbReference>
<evidence type="ECO:0000256" key="1">
    <source>
        <dbReference type="ARBA" id="ARBA00005104"/>
    </source>
</evidence>
<dbReference type="PANTHER" id="PTHR38011">
    <property type="entry name" value="DIHYDROFOLATE REDUCTASE FAMILY PROTEIN (AFU_ORTHOLOGUE AFUA_8G06820)"/>
    <property type="match status" value="1"/>
</dbReference>
<accession>A0A3G6J185</accession>
<gene>
    <name evidence="5" type="ORF">CGERO_06315</name>
</gene>
<keyword evidence="6" id="KW-1185">Reference proteome</keyword>
<evidence type="ECO:0000259" key="4">
    <source>
        <dbReference type="Pfam" id="PF01872"/>
    </source>
</evidence>
<proteinExistence type="predicted"/>
<feature type="domain" description="Bacterial bifunctional deaminase-reductase C-terminal" evidence="4">
    <location>
        <begin position="34"/>
        <end position="226"/>
    </location>
</feature>
<dbReference type="Gene3D" id="3.40.430.10">
    <property type="entry name" value="Dihydrofolate Reductase, subunit A"/>
    <property type="match status" value="1"/>
</dbReference>
<organism evidence="5 6">
    <name type="scientific">Corynebacterium gerontici</name>
    <dbReference type="NCBI Taxonomy" id="2079234"/>
    <lineage>
        <taxon>Bacteria</taxon>
        <taxon>Bacillati</taxon>
        <taxon>Actinomycetota</taxon>
        <taxon>Actinomycetes</taxon>
        <taxon>Mycobacteriales</taxon>
        <taxon>Corynebacteriaceae</taxon>
        <taxon>Corynebacterium</taxon>
    </lineage>
</organism>
<dbReference type="EMBL" id="CP033897">
    <property type="protein sequence ID" value="AZA11563.1"/>
    <property type="molecule type" value="Genomic_DNA"/>
</dbReference>
<reference evidence="5 6" key="1">
    <citation type="submission" date="2018-11" db="EMBL/GenBank/DDBJ databases">
        <authorList>
            <person name="Kleinhagauer T."/>
            <person name="Glaeser S.P."/>
            <person name="Spergser J."/>
            <person name="Ruckert C."/>
            <person name="Kaempfer P."/>
            <person name="Busse H.-J."/>
        </authorList>
    </citation>
    <scope>NUCLEOTIDE SEQUENCE [LARGE SCALE GENOMIC DNA]</scope>
    <source>
        <strain evidence="5 6">W8</strain>
    </source>
</reference>
<dbReference type="RefSeq" id="WP_123934248.1">
    <property type="nucleotide sequence ID" value="NZ_CP033897.1"/>
</dbReference>
<keyword evidence="2" id="KW-0521">NADP</keyword>
<dbReference type="GO" id="GO:0008703">
    <property type="term" value="F:5-amino-6-(5-phosphoribosylamino)uracil reductase activity"/>
    <property type="evidence" value="ECO:0007669"/>
    <property type="project" value="InterPro"/>
</dbReference>
<keyword evidence="3" id="KW-0560">Oxidoreductase</keyword>
<dbReference type="OrthoDB" id="5243299at2"/>
<sequence>MSSSAFSTPEAFAQHHLGPDNPKELRLVCISSIGGASTIDGVSGPLGNDEDSSMLKALRDWADAVLVTAATAQAERYTDIQVGDRNTREARNQRDRAQLILLSESLEFSVPAKNFSVLSPYSESPTWQQRAAALEASGHQVFPYRGEVANAIRTLHHAGFGRIVCEGGPWLYTALVRSGCVDKLFYTLSPTLLAPIAHPLFQSASEQGAPLRLELEALDTTSDGTVFLRYRNSRRVSHE</sequence>
<evidence type="ECO:0000313" key="5">
    <source>
        <dbReference type="EMBL" id="AZA11563.1"/>
    </source>
</evidence>
<protein>
    <submittedName>
        <fullName evidence="5">5-amino-6-(5-phosphoribosylamino)uracil reductase</fullName>
    </submittedName>
</protein>
<name>A0A3G6J185_9CORY</name>
<evidence type="ECO:0000256" key="2">
    <source>
        <dbReference type="ARBA" id="ARBA00022857"/>
    </source>
</evidence>
<evidence type="ECO:0000313" key="6">
    <source>
        <dbReference type="Proteomes" id="UP000271587"/>
    </source>
</evidence>